<name>A0A2G7FU25_9EURO</name>
<protein>
    <submittedName>
        <fullName evidence="2">Uncharacterized protein</fullName>
    </submittedName>
</protein>
<evidence type="ECO:0000256" key="1">
    <source>
        <dbReference type="SAM" id="MobiDB-lite"/>
    </source>
</evidence>
<feature type="region of interest" description="Disordered" evidence="1">
    <location>
        <begin position="321"/>
        <end position="387"/>
    </location>
</feature>
<feature type="compositionally biased region" description="Basic and acidic residues" evidence="1">
    <location>
        <begin position="447"/>
        <end position="460"/>
    </location>
</feature>
<sequence length="478" mass="54375">MVGIIRRYRSDWQRAYEILPEVAGPMVAVDDYQQYASSELVKTAREQFKSYLAEEKKDRPDLSGTRRGLCDLHTKLNPYIIRYIFELLRCEVITHLECLYWYHSVLHDARLDVVDIKVRDIVYSLGDIRYMWTPSQRAIQGSPVTYQQNKCEACVLARIVNGRTFLLHLRTALLSRTATRRNHRVPTFLPFVEESIACHEGFVDKIHWRSSTLATTMKRQRKHAHRARMTSDPVASLKQDLPRTVEGAVVPIGIDPEVLESFQKDQQEGGNHGVRHTISEQVPKKQDSDTDTLAGIVGLYNEPQPLNWISSPTSCAMESQSDLSSVTYTDDSPTHVSPTSPKSTSWLAPPTSTPDPLRVLSPSTQKKKAPMKEPVDDSNDGQASRYIPPREMSNWKHVLGKPSSLELFSNRGQNLGWDESQGNGGCEQIAAQYRNLLSPAQPYYESEHGELFSESEHEDNPIGNRESQDTNWSFLFRF</sequence>
<reference evidence="2 3" key="1">
    <citation type="submission" date="2017-05" db="EMBL/GenBank/DDBJ databases">
        <title>Genome sequence for an aflatoxigenic pathogen of Argentinian peanut, Aspergillus arachidicola.</title>
        <authorList>
            <person name="Moore G."/>
            <person name="Beltz S.B."/>
            <person name="Mack B.M."/>
        </authorList>
    </citation>
    <scope>NUCLEOTIDE SEQUENCE [LARGE SCALE GENOMIC DNA]</scope>
    <source>
        <strain evidence="2 3">CBS 117610</strain>
    </source>
</reference>
<organism evidence="2 3">
    <name type="scientific">Aspergillus arachidicola</name>
    <dbReference type="NCBI Taxonomy" id="656916"/>
    <lineage>
        <taxon>Eukaryota</taxon>
        <taxon>Fungi</taxon>
        <taxon>Dikarya</taxon>
        <taxon>Ascomycota</taxon>
        <taxon>Pezizomycotina</taxon>
        <taxon>Eurotiomycetes</taxon>
        <taxon>Eurotiomycetidae</taxon>
        <taxon>Eurotiales</taxon>
        <taxon>Aspergillaceae</taxon>
        <taxon>Aspergillus</taxon>
        <taxon>Aspergillus subgen. Circumdati</taxon>
    </lineage>
</organism>
<dbReference type="STRING" id="656916.A0A2G7FU25"/>
<dbReference type="Proteomes" id="UP000231358">
    <property type="component" value="Unassembled WGS sequence"/>
</dbReference>
<proteinExistence type="predicted"/>
<accession>A0A2G7FU25</accession>
<dbReference type="AlphaFoldDB" id="A0A2G7FU25"/>
<evidence type="ECO:0000313" key="3">
    <source>
        <dbReference type="Proteomes" id="UP000231358"/>
    </source>
</evidence>
<feature type="region of interest" description="Disordered" evidence="1">
    <location>
        <begin position="447"/>
        <end position="468"/>
    </location>
</feature>
<feature type="region of interest" description="Disordered" evidence="1">
    <location>
        <begin position="265"/>
        <end position="290"/>
    </location>
</feature>
<dbReference type="EMBL" id="NEXV01000407">
    <property type="protein sequence ID" value="PIG84128.1"/>
    <property type="molecule type" value="Genomic_DNA"/>
</dbReference>
<evidence type="ECO:0000313" key="2">
    <source>
        <dbReference type="EMBL" id="PIG84128.1"/>
    </source>
</evidence>
<gene>
    <name evidence="2" type="ORF">AARAC_009262</name>
</gene>
<feature type="compositionally biased region" description="Polar residues" evidence="1">
    <location>
        <begin position="321"/>
        <end position="346"/>
    </location>
</feature>
<comment type="caution">
    <text evidence="2">The sequence shown here is derived from an EMBL/GenBank/DDBJ whole genome shotgun (WGS) entry which is preliminary data.</text>
</comment>
<keyword evidence="3" id="KW-1185">Reference proteome</keyword>